<dbReference type="InterPro" id="IPR003441">
    <property type="entry name" value="NAC-dom"/>
</dbReference>
<dbReference type="Pfam" id="PF02365">
    <property type="entry name" value="NAM"/>
    <property type="match status" value="2"/>
</dbReference>
<gene>
    <name evidence="2" type="ORF">POTOM_041570</name>
</gene>
<accession>A0A8X8C991</accession>
<comment type="caution">
    <text evidence="2">The sequence shown here is derived from an EMBL/GenBank/DDBJ whole genome shotgun (WGS) entry which is preliminary data.</text>
</comment>
<feature type="domain" description="NAC" evidence="1">
    <location>
        <begin position="258"/>
        <end position="410"/>
    </location>
</feature>
<evidence type="ECO:0000313" key="2">
    <source>
        <dbReference type="EMBL" id="KAG6753591.1"/>
    </source>
</evidence>
<dbReference type="PROSITE" id="PS51005">
    <property type="entry name" value="NAC"/>
    <property type="match status" value="2"/>
</dbReference>
<dbReference type="PANTHER" id="PTHR31719">
    <property type="entry name" value="NAC TRANSCRIPTION FACTOR 56"/>
    <property type="match status" value="1"/>
</dbReference>
<evidence type="ECO:0000313" key="3">
    <source>
        <dbReference type="Proteomes" id="UP000886885"/>
    </source>
</evidence>
<feature type="domain" description="NAC" evidence="1">
    <location>
        <begin position="13"/>
        <end position="165"/>
    </location>
</feature>
<organism evidence="2 3">
    <name type="scientific">Populus tomentosa</name>
    <name type="common">Chinese white poplar</name>
    <dbReference type="NCBI Taxonomy" id="118781"/>
    <lineage>
        <taxon>Eukaryota</taxon>
        <taxon>Viridiplantae</taxon>
        <taxon>Streptophyta</taxon>
        <taxon>Embryophyta</taxon>
        <taxon>Tracheophyta</taxon>
        <taxon>Spermatophyta</taxon>
        <taxon>Magnoliopsida</taxon>
        <taxon>eudicotyledons</taxon>
        <taxon>Gunneridae</taxon>
        <taxon>Pentapetalae</taxon>
        <taxon>rosids</taxon>
        <taxon>fabids</taxon>
        <taxon>Malpighiales</taxon>
        <taxon>Salicaceae</taxon>
        <taxon>Saliceae</taxon>
        <taxon>Populus</taxon>
    </lineage>
</organism>
<reference evidence="2" key="1">
    <citation type="journal article" date="2020" name="bioRxiv">
        <title>Hybrid origin of Populus tomentosa Carr. identified through genome sequencing and phylogenomic analysis.</title>
        <authorList>
            <person name="An X."/>
            <person name="Gao K."/>
            <person name="Chen Z."/>
            <person name="Li J."/>
            <person name="Yang X."/>
            <person name="Yang X."/>
            <person name="Zhou J."/>
            <person name="Guo T."/>
            <person name="Zhao T."/>
            <person name="Huang S."/>
            <person name="Miao D."/>
            <person name="Khan W.U."/>
            <person name="Rao P."/>
            <person name="Ye M."/>
            <person name="Lei B."/>
            <person name="Liao W."/>
            <person name="Wang J."/>
            <person name="Ji L."/>
            <person name="Li Y."/>
            <person name="Guo B."/>
            <person name="Mustafa N.S."/>
            <person name="Li S."/>
            <person name="Yun Q."/>
            <person name="Keller S.R."/>
            <person name="Mao J."/>
            <person name="Zhang R."/>
            <person name="Strauss S.H."/>
        </authorList>
    </citation>
    <scope>NUCLEOTIDE SEQUENCE</scope>
    <source>
        <strain evidence="2">GM15</strain>
        <tissue evidence="2">Leaf</tissue>
    </source>
</reference>
<dbReference type="PANTHER" id="PTHR31719:SF179">
    <property type="entry name" value="OS08G0148400 PROTEIN"/>
    <property type="match status" value="1"/>
</dbReference>
<name>A0A8X8C991_POPTO</name>
<protein>
    <recommendedName>
        <fullName evidence="1">NAC domain-containing protein</fullName>
    </recommendedName>
</protein>
<dbReference type="GO" id="GO:0003677">
    <property type="term" value="F:DNA binding"/>
    <property type="evidence" value="ECO:0007669"/>
    <property type="project" value="InterPro"/>
</dbReference>
<evidence type="ECO:0000259" key="1">
    <source>
        <dbReference type="PROSITE" id="PS51005"/>
    </source>
</evidence>
<dbReference type="AlphaFoldDB" id="A0A8X8C991"/>
<dbReference type="OrthoDB" id="1592334at2759"/>
<dbReference type="EMBL" id="JAAWWB010000023">
    <property type="protein sequence ID" value="KAG6753591.1"/>
    <property type="molecule type" value="Genomic_DNA"/>
</dbReference>
<dbReference type="GO" id="GO:0006355">
    <property type="term" value="P:regulation of DNA-templated transcription"/>
    <property type="evidence" value="ECO:0007669"/>
    <property type="project" value="InterPro"/>
</dbReference>
<sequence>MASSGQALNRPTLPAGYRFSPNNDDLIVYYLKRKILGQQLPADVITTTDVYASSPDKLPLDDFKGGVPNEWFFFSTRSKDDNTIALDGGYYEIYPEGAGPITWEGKVVGYVKTLNFYQGSSPNGTETEWMVEELRVNPEFVPVNNDDRSTQAKIENLVACKISRVQPEPECHIFTINGILPILRQYLRINALDEEGRNGLGDNAEEVSPKLREFTSRNCPKLIGPQNFSYCNHTPSLYIVCRNISMASGGQALNVPVLLAGYRFSPNNDDLIVYYLKRKILGQQLPADVIPTTDVYASSPDKLPLDDFKAGVPNEWFFFSTRSKDDNIIALDGGYYAIDPEGAGPITWEGKVVGYVKTLNFYQGSSPNGTETEWMVEEFRINPEFVPVNNDDRSTQEKIENLVACKISRVQPEPEW</sequence>
<keyword evidence="3" id="KW-1185">Reference proteome</keyword>
<proteinExistence type="predicted"/>
<dbReference type="Proteomes" id="UP000886885">
    <property type="component" value="Chromosome 12A"/>
</dbReference>